<feature type="compositionally biased region" description="Acidic residues" evidence="8">
    <location>
        <begin position="166"/>
        <end position="175"/>
    </location>
</feature>
<evidence type="ECO:0000313" key="10">
    <source>
        <dbReference type="Proteomes" id="UP000000598"/>
    </source>
</evidence>
<evidence type="ECO:0000256" key="2">
    <source>
        <dbReference type="ARBA" id="ARBA00022517"/>
    </source>
</evidence>
<dbReference type="PANTHER" id="PTHR17039:SF0">
    <property type="entry name" value="U3 SMALL NUCLEOLAR RIBONUCLEOPROTEIN PROTEIN MPP10"/>
    <property type="match status" value="1"/>
</dbReference>
<keyword evidence="2 7" id="KW-0690">Ribosome biogenesis</keyword>
<dbReference type="eggNOG" id="KOG2600">
    <property type="taxonomic scope" value="Eukaryota"/>
</dbReference>
<dbReference type="Pfam" id="PF04006">
    <property type="entry name" value="Mpp10"/>
    <property type="match status" value="1"/>
</dbReference>
<feature type="compositionally biased region" description="Acidic residues" evidence="8">
    <location>
        <begin position="125"/>
        <end position="146"/>
    </location>
</feature>
<dbReference type="OMA" id="HFAEDFG"/>
<evidence type="ECO:0000256" key="7">
    <source>
        <dbReference type="PIRNR" id="PIRNR017300"/>
    </source>
</evidence>
<dbReference type="PANTHER" id="PTHR17039">
    <property type="entry name" value="U3 SMALL NUCLEOLAR RIBONUCLEOPROTEIN PROTEIN MPP10"/>
    <property type="match status" value="1"/>
</dbReference>
<feature type="compositionally biased region" description="Acidic residues" evidence="8">
    <location>
        <begin position="268"/>
        <end position="283"/>
    </location>
</feature>
<dbReference type="GO" id="GO:0032040">
    <property type="term" value="C:small-subunit processome"/>
    <property type="evidence" value="ECO:0007669"/>
    <property type="project" value="TreeGrafter"/>
</dbReference>
<feature type="compositionally biased region" description="Basic and acidic residues" evidence="8">
    <location>
        <begin position="555"/>
        <end position="568"/>
    </location>
</feature>
<feature type="compositionally biased region" description="Acidic residues" evidence="8">
    <location>
        <begin position="91"/>
        <end position="106"/>
    </location>
</feature>
<feature type="compositionally biased region" description="Basic residues" evidence="8">
    <location>
        <begin position="540"/>
        <end position="554"/>
    </location>
</feature>
<dbReference type="KEGG" id="kla:KLLA0_D09757g"/>
<gene>
    <name evidence="9" type="ORF">KLLA0_D09757g</name>
</gene>
<feature type="region of interest" description="Disordered" evidence="8">
    <location>
        <begin position="533"/>
        <end position="575"/>
    </location>
</feature>
<keyword evidence="10" id="KW-1185">Reference proteome</keyword>
<feature type="compositionally biased region" description="Basic and acidic residues" evidence="8">
    <location>
        <begin position="245"/>
        <end position="267"/>
    </location>
</feature>
<dbReference type="STRING" id="284590.Q6CRE2"/>
<dbReference type="AlphaFoldDB" id="Q6CRE2"/>
<comment type="function">
    <text evidence="7">Involved in nucleolar processing of pre-18S ribosomal RNA.</text>
</comment>
<comment type="subcellular location">
    <subcellularLocation>
        <location evidence="1 7">Nucleus</location>
        <location evidence="1 7">Nucleolus</location>
    </subcellularLocation>
</comment>
<proteinExistence type="inferred from homology"/>
<evidence type="ECO:0000256" key="5">
    <source>
        <dbReference type="ARBA" id="ARBA00023274"/>
    </source>
</evidence>
<dbReference type="InterPro" id="IPR012173">
    <property type="entry name" value="Mpp10"/>
</dbReference>
<sequence>MSQFLEILKTNPVGLLSQDALESKEPLSAVKTYFDEVINLNKNNGNSKTTLDEIVVDGLDANQVWWQSKIILDNVQGDIMEKIAELKVDNENDMSEESSGDEDDASNVENSNEMSADEAPVSEESAIEEEEEEAENEELVLDEEQQFSEPEPLELHEKEEDKLENESDSEPDDQFVEAQESPQAIEDKFGVNDQFFNLDEFNRQTLEAENRSQDADEEDEDDEEVDYFADVPSEEDEEALYYDDFFDKPSNKKSSQDRRPGPSKKAEAEEDESFDESEYDDAMEEAKLDLFADEDDDFQGSDEETAEQPLSTFERQQLELKRQIESLEKEAVAEKKWALKGEVKARDRPEDALLTEDLEFERTAKPVPVITAEVTETLENMIRRRIKEEDFNDLQRRVISDISGYNNKPRFELSDVKSSKSLAEIYEDDFKGVTEDTEISEELQKSHDEISELYKDLVYKLDALSSAHFIPKPIKKDLEVRVQTAAISMEDAQPLTMSSGSTLAPQEIYKVGKSENSNEITLKNGVVMSRDELSREDKNRLRRAAKRKRSKLSAKRAEQPRKKSKTDDVLNTLTKSKNITVIDKKGAKTDVKGNIKKDNASGNINFKL</sequence>
<dbReference type="PaxDb" id="284590-Q6CRE2"/>
<feature type="compositionally biased region" description="Acidic residues" evidence="8">
    <location>
        <begin position="291"/>
        <end position="306"/>
    </location>
</feature>
<keyword evidence="5 7" id="KW-0687">Ribonucleoprotein</keyword>
<feature type="compositionally biased region" description="Acidic residues" evidence="8">
    <location>
        <begin position="215"/>
        <end position="241"/>
    </location>
</feature>
<feature type="compositionally biased region" description="Basic and acidic residues" evidence="8">
    <location>
        <begin position="153"/>
        <end position="165"/>
    </location>
</feature>
<evidence type="ECO:0000256" key="3">
    <source>
        <dbReference type="ARBA" id="ARBA00022552"/>
    </source>
</evidence>
<dbReference type="FunCoup" id="Q6CRE2">
    <property type="interactions" value="1033"/>
</dbReference>
<dbReference type="GO" id="GO:0034457">
    <property type="term" value="C:Mpp10 complex"/>
    <property type="evidence" value="ECO:0007669"/>
    <property type="project" value="UniProtKB-UniRule"/>
</dbReference>
<dbReference type="HOGENOM" id="CLU_011271_1_0_1"/>
<dbReference type="EMBL" id="CR382124">
    <property type="protein sequence ID" value="CAH00593.1"/>
    <property type="molecule type" value="Genomic_DNA"/>
</dbReference>
<evidence type="ECO:0000256" key="8">
    <source>
        <dbReference type="SAM" id="MobiDB-lite"/>
    </source>
</evidence>
<evidence type="ECO:0000256" key="1">
    <source>
        <dbReference type="ARBA" id="ARBA00004604"/>
    </source>
</evidence>
<name>Q6CRE2_KLULA</name>
<accession>Q6CRE2</accession>
<keyword evidence="4 7" id="KW-0539">Nucleus</keyword>
<dbReference type="Proteomes" id="UP000000598">
    <property type="component" value="Chromosome D"/>
</dbReference>
<evidence type="ECO:0000256" key="4">
    <source>
        <dbReference type="ARBA" id="ARBA00023242"/>
    </source>
</evidence>
<protein>
    <recommendedName>
        <fullName evidence="7">U3 small nucleolar ribonucleoprotein protein MPP10</fullName>
    </recommendedName>
</protein>
<feature type="region of interest" description="Disordered" evidence="8">
    <location>
        <begin position="88"/>
        <end position="314"/>
    </location>
</feature>
<evidence type="ECO:0000313" key="9">
    <source>
        <dbReference type="EMBL" id="CAH00593.1"/>
    </source>
</evidence>
<dbReference type="GO" id="GO:0005732">
    <property type="term" value="C:sno(s)RNA-containing ribonucleoprotein complex"/>
    <property type="evidence" value="ECO:0007669"/>
    <property type="project" value="UniProtKB-UniRule"/>
</dbReference>
<dbReference type="GO" id="GO:0006364">
    <property type="term" value="P:rRNA processing"/>
    <property type="evidence" value="ECO:0007669"/>
    <property type="project" value="UniProtKB-KW"/>
</dbReference>
<evidence type="ECO:0000256" key="6">
    <source>
        <dbReference type="ARBA" id="ARBA00029455"/>
    </source>
</evidence>
<dbReference type="PIRSF" id="PIRSF017300">
    <property type="entry name" value="snoRNP_Mpp10"/>
    <property type="match status" value="1"/>
</dbReference>
<comment type="similarity">
    <text evidence="6 7">Belongs to the MPP10 family.</text>
</comment>
<reference evidence="9 10" key="1">
    <citation type="journal article" date="2004" name="Nature">
        <title>Genome evolution in yeasts.</title>
        <authorList>
            <consortium name="Genolevures"/>
            <person name="Dujon B."/>
            <person name="Sherman D."/>
            <person name="Fischer G."/>
            <person name="Durrens P."/>
            <person name="Casaregola S."/>
            <person name="Lafontaine I."/>
            <person name="de Montigny J."/>
            <person name="Marck C."/>
            <person name="Neuveglise C."/>
            <person name="Talla E."/>
            <person name="Goffard N."/>
            <person name="Frangeul L."/>
            <person name="Aigle M."/>
            <person name="Anthouard V."/>
            <person name="Babour A."/>
            <person name="Barbe V."/>
            <person name="Barnay S."/>
            <person name="Blanchin S."/>
            <person name="Beckerich J.M."/>
            <person name="Beyne E."/>
            <person name="Bleykasten C."/>
            <person name="Boisrame A."/>
            <person name="Boyer J."/>
            <person name="Cattolico L."/>
            <person name="Confanioleri F."/>
            <person name="de Daruvar A."/>
            <person name="Despons L."/>
            <person name="Fabre E."/>
            <person name="Fairhead C."/>
            <person name="Ferry-Dumazet H."/>
            <person name="Groppi A."/>
            <person name="Hantraye F."/>
            <person name="Hennequin C."/>
            <person name="Jauniaux N."/>
            <person name="Joyet P."/>
            <person name="Kachouri R."/>
            <person name="Kerrest A."/>
            <person name="Koszul R."/>
            <person name="Lemaire M."/>
            <person name="Lesur I."/>
            <person name="Ma L."/>
            <person name="Muller H."/>
            <person name="Nicaud J.M."/>
            <person name="Nikolski M."/>
            <person name="Oztas S."/>
            <person name="Ozier-Kalogeropoulos O."/>
            <person name="Pellenz S."/>
            <person name="Potier S."/>
            <person name="Richard G.F."/>
            <person name="Straub M.L."/>
            <person name="Suleau A."/>
            <person name="Swennene D."/>
            <person name="Tekaia F."/>
            <person name="Wesolowski-Louvel M."/>
            <person name="Westhof E."/>
            <person name="Wirth B."/>
            <person name="Zeniou-Meyer M."/>
            <person name="Zivanovic I."/>
            <person name="Bolotin-Fukuhara M."/>
            <person name="Thierry A."/>
            <person name="Bouchier C."/>
            <person name="Caudron B."/>
            <person name="Scarpelli C."/>
            <person name="Gaillardin C."/>
            <person name="Weissenbach J."/>
            <person name="Wincker P."/>
            <person name="Souciet J.L."/>
        </authorList>
    </citation>
    <scope>NUCLEOTIDE SEQUENCE [LARGE SCALE GENOMIC DNA]</scope>
    <source>
        <strain evidence="10">ATCC 8585 / CBS 2359 / DSM 70799 / NBRC 1267 / NRRL Y-1140 / WM37</strain>
    </source>
</reference>
<feature type="compositionally biased region" description="Basic and acidic residues" evidence="8">
    <location>
        <begin position="200"/>
        <end position="214"/>
    </location>
</feature>
<organism evidence="9 10">
    <name type="scientific">Kluyveromyces lactis (strain ATCC 8585 / CBS 2359 / DSM 70799 / NBRC 1267 / NRRL Y-1140 / WM37)</name>
    <name type="common">Yeast</name>
    <name type="synonym">Candida sphaerica</name>
    <dbReference type="NCBI Taxonomy" id="284590"/>
    <lineage>
        <taxon>Eukaryota</taxon>
        <taxon>Fungi</taxon>
        <taxon>Dikarya</taxon>
        <taxon>Ascomycota</taxon>
        <taxon>Saccharomycotina</taxon>
        <taxon>Saccharomycetes</taxon>
        <taxon>Saccharomycetales</taxon>
        <taxon>Saccharomycetaceae</taxon>
        <taxon>Kluyveromyces</taxon>
    </lineage>
</organism>
<keyword evidence="3 7" id="KW-0698">rRNA processing</keyword>
<dbReference type="InParanoid" id="Q6CRE2"/>